<dbReference type="EMBL" id="OZ019900">
    <property type="protein sequence ID" value="CAK9234996.1"/>
    <property type="molecule type" value="Genomic_DNA"/>
</dbReference>
<organism evidence="1 2">
    <name type="scientific">Sphagnum troendelagicum</name>
    <dbReference type="NCBI Taxonomy" id="128251"/>
    <lineage>
        <taxon>Eukaryota</taxon>
        <taxon>Viridiplantae</taxon>
        <taxon>Streptophyta</taxon>
        <taxon>Embryophyta</taxon>
        <taxon>Bryophyta</taxon>
        <taxon>Sphagnophytina</taxon>
        <taxon>Sphagnopsida</taxon>
        <taxon>Sphagnales</taxon>
        <taxon>Sphagnaceae</taxon>
        <taxon>Sphagnum</taxon>
    </lineage>
</organism>
<accession>A0ABP0V0Z8</accession>
<keyword evidence="2" id="KW-1185">Reference proteome</keyword>
<name>A0ABP0V0Z8_9BRYO</name>
<evidence type="ECO:0000313" key="1">
    <source>
        <dbReference type="EMBL" id="CAK9234996.1"/>
    </source>
</evidence>
<gene>
    <name evidence="1" type="ORF">CSSPTR1EN2_LOCUS22496</name>
</gene>
<dbReference type="Proteomes" id="UP001497512">
    <property type="component" value="Chromosome 8"/>
</dbReference>
<evidence type="ECO:0000313" key="2">
    <source>
        <dbReference type="Proteomes" id="UP001497512"/>
    </source>
</evidence>
<proteinExistence type="predicted"/>
<sequence>MLLMGIVRLRVHTDTLSQFLPVDLPLPHVVVELQLLWSTNKLHPAQDNCTCCSDDENIRTFAKALASALAPHYPVHEKSEPPT</sequence>
<protein>
    <submittedName>
        <fullName evidence="1">Uncharacterized protein</fullName>
    </submittedName>
</protein>
<reference evidence="1" key="1">
    <citation type="submission" date="2024-02" db="EMBL/GenBank/DDBJ databases">
        <authorList>
            <consortium name="ELIXIR-Norway"/>
            <consortium name="Elixir Norway"/>
        </authorList>
    </citation>
    <scope>NUCLEOTIDE SEQUENCE</scope>
</reference>